<evidence type="ECO:0000256" key="3">
    <source>
        <dbReference type="ARBA" id="ARBA00022554"/>
    </source>
</evidence>
<dbReference type="PROSITE" id="PS50176">
    <property type="entry name" value="ARM_REPEAT"/>
    <property type="match status" value="2"/>
</dbReference>
<comment type="subcellular location">
    <subcellularLocation>
        <location evidence="1">Vacuole membrane</location>
        <topology evidence="1">Lipid-anchor</topology>
    </subcellularLocation>
</comment>
<keyword evidence="3" id="KW-0926">Vacuole</keyword>
<proteinExistence type="inferred from homology"/>
<dbReference type="PANTHER" id="PTHR47249:SF1">
    <property type="entry name" value="VACUOLAR PROTEIN 8"/>
    <property type="match status" value="1"/>
</dbReference>
<evidence type="ECO:0000256" key="1">
    <source>
        <dbReference type="ARBA" id="ARBA00004592"/>
    </source>
</evidence>
<keyword evidence="6" id="KW-0449">Lipoprotein</keyword>
<gene>
    <name evidence="10" type="ORF">PHAVU_003G216300g</name>
</gene>
<feature type="coiled-coil region" evidence="9">
    <location>
        <begin position="122"/>
        <end position="191"/>
    </location>
</feature>
<dbReference type="GO" id="GO:0043495">
    <property type="term" value="F:protein-membrane adaptor activity"/>
    <property type="evidence" value="ECO:0007669"/>
    <property type="project" value="InterPro"/>
</dbReference>
<evidence type="ECO:0000256" key="9">
    <source>
        <dbReference type="SAM" id="Coils"/>
    </source>
</evidence>
<dbReference type="OrthoDB" id="3176171at2759"/>
<dbReference type="InterPro" id="IPR016024">
    <property type="entry name" value="ARM-type_fold"/>
</dbReference>
<keyword evidence="11" id="KW-1185">Reference proteome</keyword>
<keyword evidence="5" id="KW-0472">Membrane</keyword>
<dbReference type="Pfam" id="PF00514">
    <property type="entry name" value="Arm"/>
    <property type="match status" value="1"/>
</dbReference>
<dbReference type="Proteomes" id="UP000000226">
    <property type="component" value="Chromosome 3"/>
</dbReference>
<name>V7CE10_PHAVU</name>
<dbReference type="STRING" id="3885.V7CE10"/>
<dbReference type="Gene3D" id="1.25.10.10">
    <property type="entry name" value="Leucine-rich Repeat Variant"/>
    <property type="match status" value="1"/>
</dbReference>
<sequence length="502" mass="56016">MTVENMVKLKQKLITKVYIELDKFTMEYERQQKEFQEDIEGFTTEGQHRISEAQKGYSDSLEVGLSNKERMKYQKNYNKESIKVLEEKVMENKKKYEDFCMTSTVEMAIVPAEEVVILKKILQKETLLRNATEGELNHLKNQMEEMKMLEASRESDISKLRKMLEDEAHQKEKLKGEIARLQSQLLQLGSEVGKQTKQKCRRGGFEKVAGGLDYSPPFLVKHPQQASGNGEEASVAKLCEHGGLQKILSLLESENADAQIHAVKIIANLACEERNQKKIVEAGGLTSLLTLLKNSKDETTHRIAASAIANLAMNETNQDLIAAQGGINLLSMTAANAEDPQTLRIVAGAIANLFGNDKLQIKIRDEGGMKALLGMTRCKHPDVHTQVARAIANFAKCESKASIQGTKVGRSSLIVDGLLPWIVQNASNEVSLVRHDIEIALCHLAKHEANARDMISGGAMGELVRVSRDCSREDIRILARETLISNPAFQPEIRRSEQNNVE</sequence>
<organism evidence="10 11">
    <name type="scientific">Phaseolus vulgaris</name>
    <name type="common">Kidney bean</name>
    <name type="synonym">French bean</name>
    <dbReference type="NCBI Taxonomy" id="3885"/>
    <lineage>
        <taxon>Eukaryota</taxon>
        <taxon>Viridiplantae</taxon>
        <taxon>Streptophyta</taxon>
        <taxon>Embryophyta</taxon>
        <taxon>Tracheophyta</taxon>
        <taxon>Spermatophyta</taxon>
        <taxon>Magnoliopsida</taxon>
        <taxon>eudicotyledons</taxon>
        <taxon>Gunneridae</taxon>
        <taxon>Pentapetalae</taxon>
        <taxon>rosids</taxon>
        <taxon>fabids</taxon>
        <taxon>Fabales</taxon>
        <taxon>Fabaceae</taxon>
        <taxon>Papilionoideae</taxon>
        <taxon>50 kb inversion clade</taxon>
        <taxon>NPAAA clade</taxon>
        <taxon>indigoferoid/millettioid clade</taxon>
        <taxon>Phaseoleae</taxon>
        <taxon>Phaseolus</taxon>
    </lineage>
</organism>
<feature type="repeat" description="ARM" evidence="8">
    <location>
        <begin position="283"/>
        <end position="326"/>
    </location>
</feature>
<keyword evidence="4" id="KW-0677">Repeat</keyword>
<evidence type="ECO:0000256" key="5">
    <source>
        <dbReference type="ARBA" id="ARBA00023136"/>
    </source>
</evidence>
<keyword evidence="9" id="KW-0175">Coiled coil</keyword>
<dbReference type="SMART" id="SM00185">
    <property type="entry name" value="ARM"/>
    <property type="match status" value="4"/>
</dbReference>
<comment type="similarity">
    <text evidence="2">Belongs to the beta-catenin family.</text>
</comment>
<dbReference type="GO" id="GO:0071562">
    <property type="term" value="P:nucleus-vacuole junction assembly"/>
    <property type="evidence" value="ECO:0007669"/>
    <property type="project" value="InterPro"/>
</dbReference>
<dbReference type="EMBL" id="CM002290">
    <property type="protein sequence ID" value="ESW27603.1"/>
    <property type="molecule type" value="Genomic_DNA"/>
</dbReference>
<dbReference type="SUPFAM" id="SSF48371">
    <property type="entry name" value="ARM repeat"/>
    <property type="match status" value="1"/>
</dbReference>
<feature type="repeat" description="ARM" evidence="8">
    <location>
        <begin position="242"/>
        <end position="284"/>
    </location>
</feature>
<accession>V7CE10</accession>
<evidence type="ECO:0000313" key="11">
    <source>
        <dbReference type="Proteomes" id="UP000000226"/>
    </source>
</evidence>
<dbReference type="GO" id="GO:0005774">
    <property type="term" value="C:vacuolar membrane"/>
    <property type="evidence" value="ECO:0007669"/>
    <property type="project" value="UniProtKB-SubCell"/>
</dbReference>
<evidence type="ECO:0000256" key="4">
    <source>
        <dbReference type="ARBA" id="ARBA00022737"/>
    </source>
</evidence>
<evidence type="ECO:0000256" key="8">
    <source>
        <dbReference type="PROSITE-ProRule" id="PRU00259"/>
    </source>
</evidence>
<dbReference type="PANTHER" id="PTHR47249">
    <property type="entry name" value="VACUOLAR PROTEIN 8"/>
    <property type="match status" value="1"/>
</dbReference>
<reference evidence="11" key="1">
    <citation type="journal article" date="2014" name="Nat. Genet.">
        <title>A reference genome for common bean and genome-wide analysis of dual domestications.</title>
        <authorList>
            <person name="Schmutz J."/>
            <person name="McClean P.E."/>
            <person name="Mamidi S."/>
            <person name="Wu G.A."/>
            <person name="Cannon S.B."/>
            <person name="Grimwood J."/>
            <person name="Jenkins J."/>
            <person name="Shu S."/>
            <person name="Song Q."/>
            <person name="Chavarro C."/>
            <person name="Torres-Torres M."/>
            <person name="Geffroy V."/>
            <person name="Moghaddam S.M."/>
            <person name="Gao D."/>
            <person name="Abernathy B."/>
            <person name="Barry K."/>
            <person name="Blair M."/>
            <person name="Brick M.A."/>
            <person name="Chovatia M."/>
            <person name="Gepts P."/>
            <person name="Goodstein D.M."/>
            <person name="Gonzales M."/>
            <person name="Hellsten U."/>
            <person name="Hyten D.L."/>
            <person name="Jia G."/>
            <person name="Kelly J.D."/>
            <person name="Kudrna D."/>
            <person name="Lee R."/>
            <person name="Richard M.M."/>
            <person name="Miklas P.N."/>
            <person name="Osorno J.M."/>
            <person name="Rodrigues J."/>
            <person name="Thareau V."/>
            <person name="Urrea C.A."/>
            <person name="Wang M."/>
            <person name="Yu Y."/>
            <person name="Zhang M."/>
            <person name="Wing R.A."/>
            <person name="Cregan P.B."/>
            <person name="Rokhsar D.S."/>
            <person name="Jackson S.A."/>
        </authorList>
    </citation>
    <scope>NUCLEOTIDE SEQUENCE [LARGE SCALE GENOMIC DNA]</scope>
    <source>
        <strain evidence="11">cv. G19833</strain>
    </source>
</reference>
<evidence type="ECO:0000256" key="7">
    <source>
        <dbReference type="ARBA" id="ARBA00026209"/>
    </source>
</evidence>
<protein>
    <recommendedName>
        <fullName evidence="7">Vacuolar protein 8</fullName>
    </recommendedName>
</protein>
<dbReference type="InterPro" id="IPR000225">
    <property type="entry name" value="Armadillo"/>
</dbReference>
<evidence type="ECO:0000256" key="6">
    <source>
        <dbReference type="ARBA" id="ARBA00023288"/>
    </source>
</evidence>
<dbReference type="Gramene" id="ESW27603">
    <property type="protein sequence ID" value="ESW27603"/>
    <property type="gene ID" value="PHAVU_003G216300g"/>
</dbReference>
<dbReference type="eggNOG" id="KOG0240">
    <property type="taxonomic scope" value="Eukaryota"/>
</dbReference>
<dbReference type="InterPro" id="IPR045156">
    <property type="entry name" value="Vac8"/>
</dbReference>
<dbReference type="AlphaFoldDB" id="V7CE10"/>
<evidence type="ECO:0000256" key="2">
    <source>
        <dbReference type="ARBA" id="ARBA00005462"/>
    </source>
</evidence>
<evidence type="ECO:0000313" key="10">
    <source>
        <dbReference type="EMBL" id="ESW27603.1"/>
    </source>
</evidence>
<dbReference type="InterPro" id="IPR011989">
    <property type="entry name" value="ARM-like"/>
</dbReference>